<name>V9ZAM8_9ACTN</name>
<proteinExistence type="predicted"/>
<evidence type="ECO:0000256" key="1">
    <source>
        <dbReference type="SAM" id="MobiDB-lite"/>
    </source>
</evidence>
<evidence type="ECO:0000313" key="2">
    <source>
        <dbReference type="EMBL" id="AHE40491.1"/>
    </source>
</evidence>
<feature type="compositionally biased region" description="Basic and acidic residues" evidence="1">
    <location>
        <begin position="90"/>
        <end position="110"/>
    </location>
</feature>
<feature type="compositionally biased region" description="Polar residues" evidence="1">
    <location>
        <begin position="132"/>
        <end position="143"/>
    </location>
</feature>
<sequence>MGRPGLFGQRLQHHAHPSLSLEQPRRRGRGNPVVRDPQRSPEHLPVRSEAAQLVVLDVQRHRQRQIRDVVLGVGREDQDRVVGVRAGTRRGHDSRREVDSHAVDPSDRLRQSRVLPPSRGGPRPGPAGLRPTGTSQGPPVSTGCRISSSATCFSALLGCLTADRRARPGGHPP</sequence>
<keyword evidence="2" id="KW-0614">Plasmid</keyword>
<accession>V9ZAM8</accession>
<organism evidence="2">
    <name type="scientific">Streptomyces sp. F12</name>
    <dbReference type="NCBI Taxonomy" id="1436084"/>
    <lineage>
        <taxon>Bacteria</taxon>
        <taxon>Bacillati</taxon>
        <taxon>Actinomycetota</taxon>
        <taxon>Actinomycetes</taxon>
        <taxon>Kitasatosporales</taxon>
        <taxon>Streptomycetaceae</taxon>
        <taxon>Streptomyces</taxon>
    </lineage>
</organism>
<dbReference type="EMBL" id="KF602051">
    <property type="protein sequence ID" value="AHE40491.1"/>
    <property type="molecule type" value="Genomic_DNA"/>
</dbReference>
<reference evidence="2" key="1">
    <citation type="submission" date="2013-09" db="EMBL/GenBank/DDBJ databases">
        <title>Complete nucleotide sequence of Streptomyces linear plasmid pFRL6.</title>
        <authorList>
            <person name="Chen Z."/>
            <person name="Fang P."/>
            <person name="Qin Z."/>
        </authorList>
    </citation>
    <scope>NUCLEOTIDE SEQUENCE</scope>
    <source>
        <plasmid evidence="2">pFRL6</plasmid>
    </source>
</reference>
<gene>
    <name evidence="2" type="ORF">pFRL6_404c</name>
</gene>
<dbReference type="AlphaFoldDB" id="V9ZAM8"/>
<protein>
    <submittedName>
        <fullName evidence="2">Uncharacterized protein</fullName>
    </submittedName>
</protein>
<feature type="region of interest" description="Disordered" evidence="1">
    <location>
        <begin position="82"/>
        <end position="143"/>
    </location>
</feature>
<feature type="compositionally biased region" description="Basic and acidic residues" evidence="1">
    <location>
        <begin position="36"/>
        <end position="45"/>
    </location>
</feature>
<feature type="compositionally biased region" description="Low complexity" evidence="1">
    <location>
        <begin position="112"/>
        <end position="131"/>
    </location>
</feature>
<feature type="region of interest" description="Disordered" evidence="1">
    <location>
        <begin position="1"/>
        <end position="45"/>
    </location>
</feature>
<geneLocation type="plasmid" evidence="2">
    <name>pFRL6</name>
</geneLocation>